<evidence type="ECO:0000256" key="6">
    <source>
        <dbReference type="SAM" id="Phobius"/>
    </source>
</evidence>
<name>A0A1E3A9J4_9FIRM</name>
<dbReference type="Proteomes" id="UP000094067">
    <property type="component" value="Unassembled WGS sequence"/>
</dbReference>
<sequence>MQINLKWQGFPWRSRKGEEQEKEHAPDYGRYSFRKKEILINGVKGIGAAALLSWFFYHSFWAMLPLSPIVFFSFREMEKELIRKQQQQLADQFKDAILSVAAGLQAGYSIENAFLEAGRDMERLYGADSLMAKEIRYMKKGLRNHVPLEILLVDLGRRSKEADMEDFAQVFAIAKRSGGNLNAIIRRSAAITGEKIEVKREIRTLLSSRRYEQRIMNMVPFLIMAYLQLTSKGFFDCLYFNTAGILIMTGCLALYLAAFLISRKMIEIEV</sequence>
<dbReference type="InterPro" id="IPR018076">
    <property type="entry name" value="T2SS_GspF_dom"/>
</dbReference>
<keyword evidence="4 6" id="KW-1133">Transmembrane helix</keyword>
<dbReference type="OrthoDB" id="9796142at2"/>
<dbReference type="GO" id="GO:0005886">
    <property type="term" value="C:plasma membrane"/>
    <property type="evidence" value="ECO:0007669"/>
    <property type="project" value="UniProtKB-SubCell"/>
</dbReference>
<dbReference type="RefSeq" id="WP_081331067.1">
    <property type="nucleotide sequence ID" value="NZ_DAWDRA010000088.1"/>
</dbReference>
<evidence type="ECO:0000256" key="3">
    <source>
        <dbReference type="ARBA" id="ARBA00022692"/>
    </source>
</evidence>
<keyword evidence="3 6" id="KW-0812">Transmembrane</keyword>
<evidence type="ECO:0000256" key="4">
    <source>
        <dbReference type="ARBA" id="ARBA00022989"/>
    </source>
</evidence>
<feature type="transmembrane region" description="Helical" evidence="6">
    <location>
        <begin position="241"/>
        <end position="261"/>
    </location>
</feature>
<evidence type="ECO:0000313" key="9">
    <source>
        <dbReference type="Proteomes" id="UP000094067"/>
    </source>
</evidence>
<keyword evidence="2" id="KW-1003">Cell membrane</keyword>
<keyword evidence="5 6" id="KW-0472">Membrane</keyword>
<comment type="caution">
    <text evidence="8">The sequence shown here is derived from an EMBL/GenBank/DDBJ whole genome shotgun (WGS) entry which is preliminary data.</text>
</comment>
<accession>A0A1E3A9J4</accession>
<evidence type="ECO:0000256" key="1">
    <source>
        <dbReference type="ARBA" id="ARBA00004651"/>
    </source>
</evidence>
<dbReference type="PATRIC" id="fig|1432052.4.peg.1185"/>
<dbReference type="PANTHER" id="PTHR35007">
    <property type="entry name" value="INTEGRAL MEMBRANE PROTEIN-RELATED"/>
    <property type="match status" value="1"/>
</dbReference>
<reference evidence="8 9" key="1">
    <citation type="submission" date="2016-07" db="EMBL/GenBank/DDBJ databases">
        <title>Characterization of isolates of Eisenbergiella tayi derived from blood cultures, using whole genome sequencing.</title>
        <authorList>
            <person name="Burdz T."/>
            <person name="Wiebe D."/>
            <person name="Huynh C."/>
            <person name="Bernard K."/>
        </authorList>
    </citation>
    <scope>NUCLEOTIDE SEQUENCE [LARGE SCALE GENOMIC DNA]</scope>
    <source>
        <strain evidence="8 9">NML 110608</strain>
    </source>
</reference>
<proteinExistence type="predicted"/>
<dbReference type="AlphaFoldDB" id="A0A1E3A9J4"/>
<organism evidence="8 9">
    <name type="scientific">Eisenbergiella tayi</name>
    <dbReference type="NCBI Taxonomy" id="1432052"/>
    <lineage>
        <taxon>Bacteria</taxon>
        <taxon>Bacillati</taxon>
        <taxon>Bacillota</taxon>
        <taxon>Clostridia</taxon>
        <taxon>Lachnospirales</taxon>
        <taxon>Lachnospiraceae</taxon>
        <taxon>Eisenbergiella</taxon>
    </lineage>
</organism>
<evidence type="ECO:0000256" key="2">
    <source>
        <dbReference type="ARBA" id="ARBA00022475"/>
    </source>
</evidence>
<evidence type="ECO:0000313" key="8">
    <source>
        <dbReference type="EMBL" id="ODM05167.1"/>
    </source>
</evidence>
<protein>
    <submittedName>
        <fullName evidence="8">Bacterial type II secretion system protein F domain protein</fullName>
    </submittedName>
</protein>
<gene>
    <name evidence="8" type="ORF">BEI61_01050</name>
</gene>
<comment type="subcellular location">
    <subcellularLocation>
        <location evidence="1">Cell membrane</location>
        <topology evidence="1">Multi-pass membrane protein</topology>
    </subcellularLocation>
</comment>
<dbReference type="EMBL" id="MCGH01000002">
    <property type="protein sequence ID" value="ODM05167.1"/>
    <property type="molecule type" value="Genomic_DNA"/>
</dbReference>
<dbReference type="Pfam" id="PF00482">
    <property type="entry name" value="T2SSF"/>
    <property type="match status" value="1"/>
</dbReference>
<evidence type="ECO:0000259" key="7">
    <source>
        <dbReference type="Pfam" id="PF00482"/>
    </source>
</evidence>
<dbReference type="PANTHER" id="PTHR35007:SF1">
    <property type="entry name" value="PILUS ASSEMBLY PROTEIN"/>
    <property type="match status" value="1"/>
</dbReference>
<feature type="domain" description="Type II secretion system protein GspF" evidence="7">
    <location>
        <begin position="99"/>
        <end position="227"/>
    </location>
</feature>
<evidence type="ECO:0000256" key="5">
    <source>
        <dbReference type="ARBA" id="ARBA00023136"/>
    </source>
</evidence>